<dbReference type="Gene3D" id="2.40.10.10">
    <property type="entry name" value="Trypsin-like serine proteases"/>
    <property type="match status" value="2"/>
</dbReference>
<keyword evidence="7" id="KW-1133">Transmembrane helix</keyword>
<evidence type="ECO:0000256" key="5">
    <source>
        <dbReference type="ARBA" id="ARBA00023145"/>
    </source>
</evidence>
<dbReference type="FunFam" id="2.40.10.10:FF:000068">
    <property type="entry name" value="transmembrane protease serine 2"/>
    <property type="match status" value="1"/>
</dbReference>
<keyword evidence="5" id="KW-0865">Zymogen</keyword>
<dbReference type="InterPro" id="IPR001314">
    <property type="entry name" value="Peptidase_S1A"/>
</dbReference>
<keyword evidence="1" id="KW-0645">Protease</keyword>
<organism evidence="9 10">
    <name type="scientific">Frankliniella fusca</name>
    <dbReference type="NCBI Taxonomy" id="407009"/>
    <lineage>
        <taxon>Eukaryota</taxon>
        <taxon>Metazoa</taxon>
        <taxon>Ecdysozoa</taxon>
        <taxon>Arthropoda</taxon>
        <taxon>Hexapoda</taxon>
        <taxon>Insecta</taxon>
        <taxon>Pterygota</taxon>
        <taxon>Neoptera</taxon>
        <taxon>Paraneoptera</taxon>
        <taxon>Thysanoptera</taxon>
        <taxon>Terebrantia</taxon>
        <taxon>Thripoidea</taxon>
        <taxon>Thripidae</taxon>
        <taxon>Frankliniella</taxon>
    </lineage>
</organism>
<dbReference type="Proteomes" id="UP001219518">
    <property type="component" value="Unassembled WGS sequence"/>
</dbReference>
<evidence type="ECO:0000313" key="10">
    <source>
        <dbReference type="Proteomes" id="UP001219518"/>
    </source>
</evidence>
<protein>
    <submittedName>
        <fullName evidence="9">Chymotrypsin BII</fullName>
    </submittedName>
</protein>
<dbReference type="GO" id="GO:0006508">
    <property type="term" value="P:proteolysis"/>
    <property type="evidence" value="ECO:0007669"/>
    <property type="project" value="UniProtKB-KW"/>
</dbReference>
<comment type="caution">
    <text evidence="9">The sequence shown here is derived from an EMBL/GenBank/DDBJ whole genome shotgun (WGS) entry which is preliminary data.</text>
</comment>
<dbReference type="PROSITE" id="PS50240">
    <property type="entry name" value="TRYPSIN_DOM"/>
    <property type="match status" value="1"/>
</dbReference>
<reference evidence="9" key="1">
    <citation type="submission" date="2021-07" db="EMBL/GenBank/DDBJ databases">
        <authorList>
            <person name="Catto M.A."/>
            <person name="Jacobson A."/>
            <person name="Kennedy G."/>
            <person name="Labadie P."/>
            <person name="Hunt B.G."/>
            <person name="Srinivasan R."/>
        </authorList>
    </citation>
    <scope>NUCLEOTIDE SEQUENCE</scope>
    <source>
        <strain evidence="9">PL_HMW_Pooled</strain>
        <tissue evidence="9">Head</tissue>
    </source>
</reference>
<evidence type="ECO:0000256" key="1">
    <source>
        <dbReference type="ARBA" id="ARBA00022670"/>
    </source>
</evidence>
<dbReference type="SMART" id="SM00020">
    <property type="entry name" value="Tryp_SPc"/>
    <property type="match status" value="1"/>
</dbReference>
<keyword evidence="6" id="KW-1015">Disulfide bond</keyword>
<gene>
    <name evidence="9" type="ORF">KUF71_021276</name>
</gene>
<evidence type="ECO:0000256" key="4">
    <source>
        <dbReference type="ARBA" id="ARBA00022825"/>
    </source>
</evidence>
<dbReference type="InterPro" id="IPR043504">
    <property type="entry name" value="Peptidase_S1_PA_chymotrypsin"/>
</dbReference>
<dbReference type="PANTHER" id="PTHR24260">
    <property type="match status" value="1"/>
</dbReference>
<evidence type="ECO:0000256" key="7">
    <source>
        <dbReference type="SAM" id="Phobius"/>
    </source>
</evidence>
<sequence>METRADARVPPWARAWLGYALGVLYCLLLATVGRLQDHDVHPQHSALTARGLWQDVQQGALARPGPGPRGLRVAGGGDANPLTFFWQAALLTEEGRFFCGGSIIDEEWILTSGQCLDPFPVFRVEVGSPKMSEGRADSHKQMFLTREKYTHPKYDMVYLDNDVGLLKLPSKIKFNVFISAVQLPTYSMAMEDLSGSVATVSGWGKTSDDSTISQILKYTDLTILSNKQCEAVYGNTVTSTKLCLSSENGNSICQGDSGGALVIEKKGGLPGEVVQIGISSFVSEEGCTVMMPQGFTRVSSYLEYIEKITGITIED</sequence>
<accession>A0AAE1L9U6</accession>
<keyword evidence="2" id="KW-0732">Signal</keyword>
<dbReference type="SUPFAM" id="SSF50494">
    <property type="entry name" value="Trypsin-like serine proteases"/>
    <property type="match status" value="1"/>
</dbReference>
<dbReference type="InterPro" id="IPR001254">
    <property type="entry name" value="Trypsin_dom"/>
</dbReference>
<dbReference type="EMBL" id="JAHWGI010000282">
    <property type="protein sequence ID" value="KAK3911615.1"/>
    <property type="molecule type" value="Genomic_DNA"/>
</dbReference>
<dbReference type="FunFam" id="2.40.10.10:FF:000025">
    <property type="entry name" value="serine proteases 1/2"/>
    <property type="match status" value="1"/>
</dbReference>
<reference evidence="9" key="2">
    <citation type="journal article" date="2023" name="BMC Genomics">
        <title>Pest status, molecular evolution, and epigenetic factors derived from the genome assembly of Frankliniella fusca, a thysanopteran phytovirus vector.</title>
        <authorList>
            <person name="Catto M.A."/>
            <person name="Labadie P.E."/>
            <person name="Jacobson A.L."/>
            <person name="Kennedy G.G."/>
            <person name="Srinivasan R."/>
            <person name="Hunt B.G."/>
        </authorList>
    </citation>
    <scope>NUCLEOTIDE SEQUENCE</scope>
    <source>
        <strain evidence="9">PL_HMW_Pooled</strain>
    </source>
</reference>
<dbReference type="GO" id="GO:0004252">
    <property type="term" value="F:serine-type endopeptidase activity"/>
    <property type="evidence" value="ECO:0007669"/>
    <property type="project" value="InterPro"/>
</dbReference>
<keyword evidence="3" id="KW-0378">Hydrolase</keyword>
<evidence type="ECO:0000256" key="3">
    <source>
        <dbReference type="ARBA" id="ARBA00022801"/>
    </source>
</evidence>
<evidence type="ECO:0000256" key="6">
    <source>
        <dbReference type="ARBA" id="ARBA00023157"/>
    </source>
</evidence>
<dbReference type="InterPro" id="IPR051333">
    <property type="entry name" value="CLIP_Serine_Protease"/>
</dbReference>
<dbReference type="PRINTS" id="PR00722">
    <property type="entry name" value="CHYMOTRYPSIN"/>
</dbReference>
<proteinExistence type="predicted"/>
<dbReference type="InterPro" id="IPR033116">
    <property type="entry name" value="TRYPSIN_SER"/>
</dbReference>
<keyword evidence="4" id="KW-0720">Serine protease</keyword>
<dbReference type="PANTHER" id="PTHR24260:SF136">
    <property type="entry name" value="GH08193P-RELATED"/>
    <property type="match status" value="1"/>
</dbReference>
<dbReference type="CDD" id="cd00190">
    <property type="entry name" value="Tryp_SPc"/>
    <property type="match status" value="1"/>
</dbReference>
<feature type="domain" description="Peptidase S1" evidence="8">
    <location>
        <begin position="73"/>
        <end position="310"/>
    </location>
</feature>
<name>A0AAE1L9U6_9NEOP</name>
<keyword evidence="7" id="KW-0812">Transmembrane</keyword>
<dbReference type="PROSITE" id="PS00135">
    <property type="entry name" value="TRYPSIN_SER"/>
    <property type="match status" value="1"/>
</dbReference>
<evidence type="ECO:0000256" key="2">
    <source>
        <dbReference type="ARBA" id="ARBA00022729"/>
    </source>
</evidence>
<feature type="transmembrane region" description="Helical" evidence="7">
    <location>
        <begin position="16"/>
        <end position="35"/>
    </location>
</feature>
<keyword evidence="7" id="KW-0472">Membrane</keyword>
<evidence type="ECO:0000259" key="8">
    <source>
        <dbReference type="PROSITE" id="PS50240"/>
    </source>
</evidence>
<dbReference type="Pfam" id="PF00089">
    <property type="entry name" value="Trypsin"/>
    <property type="match status" value="1"/>
</dbReference>
<dbReference type="InterPro" id="IPR009003">
    <property type="entry name" value="Peptidase_S1_PA"/>
</dbReference>
<keyword evidence="10" id="KW-1185">Reference proteome</keyword>
<evidence type="ECO:0000313" key="9">
    <source>
        <dbReference type="EMBL" id="KAK3911615.1"/>
    </source>
</evidence>
<dbReference type="AlphaFoldDB" id="A0AAE1L9U6"/>